<dbReference type="InterPro" id="IPR048279">
    <property type="entry name" value="MdtK-like"/>
</dbReference>
<evidence type="ECO:0000313" key="10">
    <source>
        <dbReference type="Proteomes" id="UP000325122"/>
    </source>
</evidence>
<reference evidence="9 10" key="1">
    <citation type="submission" date="2019-09" db="EMBL/GenBank/DDBJ databases">
        <authorList>
            <person name="Kevbrin V."/>
            <person name="Grouzdev D.S."/>
        </authorList>
    </citation>
    <scope>NUCLEOTIDE SEQUENCE [LARGE SCALE GENOMIC DNA]</scope>
    <source>
        <strain evidence="9 10">G-192</strain>
    </source>
</reference>
<feature type="transmembrane region" description="Helical" evidence="8">
    <location>
        <begin position="57"/>
        <end position="83"/>
    </location>
</feature>
<feature type="transmembrane region" description="Helical" evidence="8">
    <location>
        <begin position="202"/>
        <end position="222"/>
    </location>
</feature>
<dbReference type="PANTHER" id="PTHR43549">
    <property type="entry name" value="MULTIDRUG RESISTANCE PROTEIN YPNP-RELATED"/>
    <property type="match status" value="1"/>
</dbReference>
<comment type="caution">
    <text evidence="9">The sequence shown here is derived from an EMBL/GenBank/DDBJ whole genome shotgun (WGS) entry which is preliminary data.</text>
</comment>
<evidence type="ECO:0000313" key="9">
    <source>
        <dbReference type="EMBL" id="KAA5805350.1"/>
    </source>
</evidence>
<feature type="transmembrane region" description="Helical" evidence="8">
    <location>
        <begin position="95"/>
        <end position="118"/>
    </location>
</feature>
<keyword evidence="3" id="KW-1003">Cell membrane</keyword>
<feature type="transmembrane region" description="Helical" evidence="8">
    <location>
        <begin position="20"/>
        <end position="45"/>
    </location>
</feature>
<dbReference type="GO" id="GO:0005886">
    <property type="term" value="C:plasma membrane"/>
    <property type="evidence" value="ECO:0007669"/>
    <property type="project" value="UniProtKB-SubCell"/>
</dbReference>
<dbReference type="PANTHER" id="PTHR43549:SF3">
    <property type="entry name" value="MULTIDRUG RESISTANCE PROTEIN YPNP-RELATED"/>
    <property type="match status" value="1"/>
</dbReference>
<proteinExistence type="predicted"/>
<dbReference type="RefSeq" id="WP_150022382.1">
    <property type="nucleotide sequence ID" value="NZ_VWOJ01000001.1"/>
</dbReference>
<dbReference type="AlphaFoldDB" id="A0A5M6ZLZ7"/>
<evidence type="ECO:0000256" key="1">
    <source>
        <dbReference type="ARBA" id="ARBA00004429"/>
    </source>
</evidence>
<keyword evidence="5 8" id="KW-1133">Transmembrane helix</keyword>
<feature type="region of interest" description="Disordered" evidence="7">
    <location>
        <begin position="454"/>
        <end position="484"/>
    </location>
</feature>
<sequence>MAATRSARDLTQGPVFRHILRMVLPMSLGIVAMMLVGVVDAYWVGRLGTAQQAAVQFVFPVSMLVMSVAIGLGAGAVSVVARAAGRGDHGRTRRVATDAVTLSFIVVAIVAALGVALIDPLFRALGATEAMMPFVREYMVIWFAGIVFMVGPMVAGNILRALGDAVIPSLIMVAAAVINMILDPILIFGWGPVPRMEVQGAALATLIANLSVFVMAMAIIIWREKLIDFSFPGWSELLWNWREIARIGVPAAGSNTIGPLANTAVFAAAAGFGEPAVAGLGVGMRVEALAIIPLFALSGSIGPITGQNGGAGLTHRVREAFAKSFLFCLGWGLFVAVVMALLSPLLAPAFLPGEDGQAMARAYWLIAPFAVAGYGVAMAASAGFNGLGRPLLGVAVNLFRGLALVAPLAWLGALWGGATGVIWGLFAANMISGLVIAAVVLRLCPLTAVDGRARRASPPASPLSAGSGAPPAPASHSAPDGDKP</sequence>
<keyword evidence="6 8" id="KW-0472">Membrane</keyword>
<feature type="transmembrane region" description="Helical" evidence="8">
    <location>
        <begin position="166"/>
        <end position="190"/>
    </location>
</feature>
<evidence type="ECO:0000256" key="3">
    <source>
        <dbReference type="ARBA" id="ARBA00022475"/>
    </source>
</evidence>
<dbReference type="Proteomes" id="UP000325122">
    <property type="component" value="Unassembled WGS sequence"/>
</dbReference>
<dbReference type="PIRSF" id="PIRSF006603">
    <property type="entry name" value="DinF"/>
    <property type="match status" value="1"/>
</dbReference>
<gene>
    <name evidence="9" type="ORF">F1654_05060</name>
</gene>
<feature type="compositionally biased region" description="Low complexity" evidence="7">
    <location>
        <begin position="456"/>
        <end position="478"/>
    </location>
</feature>
<dbReference type="InterPro" id="IPR002528">
    <property type="entry name" value="MATE_fam"/>
</dbReference>
<protein>
    <submittedName>
        <fullName evidence="9">MATE family efflux transporter</fullName>
    </submittedName>
</protein>
<dbReference type="Pfam" id="PF01554">
    <property type="entry name" value="MatE"/>
    <property type="match status" value="2"/>
</dbReference>
<dbReference type="EMBL" id="VWOJ01000001">
    <property type="protein sequence ID" value="KAA5805350.1"/>
    <property type="molecule type" value="Genomic_DNA"/>
</dbReference>
<evidence type="ECO:0000256" key="6">
    <source>
        <dbReference type="ARBA" id="ARBA00023136"/>
    </source>
</evidence>
<dbReference type="GO" id="GO:0015297">
    <property type="term" value="F:antiporter activity"/>
    <property type="evidence" value="ECO:0007669"/>
    <property type="project" value="InterPro"/>
</dbReference>
<organism evidence="9 10">
    <name type="scientific">Alkalicaulis satelles</name>
    <dbReference type="NCBI Taxonomy" id="2609175"/>
    <lineage>
        <taxon>Bacteria</taxon>
        <taxon>Pseudomonadati</taxon>
        <taxon>Pseudomonadota</taxon>
        <taxon>Alphaproteobacteria</taxon>
        <taxon>Maricaulales</taxon>
        <taxon>Maricaulaceae</taxon>
        <taxon>Alkalicaulis</taxon>
    </lineage>
</organism>
<evidence type="ECO:0000256" key="2">
    <source>
        <dbReference type="ARBA" id="ARBA00022448"/>
    </source>
</evidence>
<keyword evidence="10" id="KW-1185">Reference proteome</keyword>
<feature type="transmembrane region" description="Helical" evidence="8">
    <location>
        <begin position="421"/>
        <end position="444"/>
    </location>
</feature>
<dbReference type="GO" id="GO:0042910">
    <property type="term" value="F:xenobiotic transmembrane transporter activity"/>
    <property type="evidence" value="ECO:0007669"/>
    <property type="project" value="InterPro"/>
</dbReference>
<name>A0A5M6ZLZ7_9PROT</name>
<comment type="subcellular location">
    <subcellularLocation>
        <location evidence="1">Cell inner membrane</location>
        <topology evidence="1">Multi-pass membrane protein</topology>
    </subcellularLocation>
</comment>
<dbReference type="NCBIfam" id="TIGR00797">
    <property type="entry name" value="matE"/>
    <property type="match status" value="1"/>
</dbReference>
<feature type="transmembrane region" description="Helical" evidence="8">
    <location>
        <begin position="325"/>
        <end position="350"/>
    </location>
</feature>
<evidence type="ECO:0000256" key="5">
    <source>
        <dbReference type="ARBA" id="ARBA00022989"/>
    </source>
</evidence>
<keyword evidence="2" id="KW-0813">Transport</keyword>
<evidence type="ECO:0000256" key="7">
    <source>
        <dbReference type="SAM" id="MobiDB-lite"/>
    </source>
</evidence>
<evidence type="ECO:0000256" key="8">
    <source>
        <dbReference type="SAM" id="Phobius"/>
    </source>
</evidence>
<accession>A0A5M6ZLZ7</accession>
<feature type="transmembrane region" description="Helical" evidence="8">
    <location>
        <begin position="362"/>
        <end position="384"/>
    </location>
</feature>
<evidence type="ECO:0000256" key="4">
    <source>
        <dbReference type="ARBA" id="ARBA00022692"/>
    </source>
</evidence>
<feature type="transmembrane region" description="Helical" evidence="8">
    <location>
        <begin position="391"/>
        <end position="415"/>
    </location>
</feature>
<keyword evidence="4 8" id="KW-0812">Transmembrane</keyword>
<dbReference type="InterPro" id="IPR052031">
    <property type="entry name" value="Membrane_Transporter-Flippase"/>
</dbReference>
<feature type="transmembrane region" description="Helical" evidence="8">
    <location>
        <begin position="138"/>
        <end position="159"/>
    </location>
</feature>